<feature type="chain" id="PRO_5045402496" evidence="2">
    <location>
        <begin position="27"/>
        <end position="141"/>
    </location>
</feature>
<evidence type="ECO:0000313" key="3">
    <source>
        <dbReference type="EMBL" id="KAK4094434.1"/>
    </source>
</evidence>
<evidence type="ECO:0000313" key="4">
    <source>
        <dbReference type="Proteomes" id="UP001287286"/>
    </source>
</evidence>
<feature type="region of interest" description="Disordered" evidence="1">
    <location>
        <begin position="118"/>
        <end position="141"/>
    </location>
</feature>
<feature type="compositionally biased region" description="Low complexity" evidence="1">
    <location>
        <begin position="63"/>
        <end position="75"/>
    </location>
</feature>
<comment type="caution">
    <text evidence="3">The sequence shown here is derived from an EMBL/GenBank/DDBJ whole genome shotgun (WGS) entry which is preliminary data.</text>
</comment>
<dbReference type="Proteomes" id="UP001287286">
    <property type="component" value="Unassembled WGS sequence"/>
</dbReference>
<name>A0ABR0CE40_PURLI</name>
<feature type="region of interest" description="Disordered" evidence="1">
    <location>
        <begin position="63"/>
        <end position="103"/>
    </location>
</feature>
<keyword evidence="2" id="KW-0732">Signal</keyword>
<protein>
    <submittedName>
        <fullName evidence="3">Uncharacterized protein</fullName>
    </submittedName>
</protein>
<evidence type="ECO:0000256" key="1">
    <source>
        <dbReference type="SAM" id="MobiDB-lite"/>
    </source>
</evidence>
<reference evidence="3 4" key="1">
    <citation type="journal article" date="2024" name="Microbiol. Resour. Announc.">
        <title>Genome annotations for the ascomycete fungi Trichoderma harzianum, Trichoderma aggressivum, and Purpureocillium lilacinum.</title>
        <authorList>
            <person name="Beijen E.P.W."/>
            <person name="Ohm R.A."/>
        </authorList>
    </citation>
    <scope>NUCLEOTIDE SEQUENCE [LARGE SCALE GENOMIC DNA]</scope>
    <source>
        <strain evidence="3 4">CBS 150709</strain>
    </source>
</reference>
<keyword evidence="4" id="KW-1185">Reference proteome</keyword>
<accession>A0ABR0CE40</accession>
<organism evidence="3 4">
    <name type="scientific">Purpureocillium lilacinum</name>
    <name type="common">Paecilomyces lilacinus</name>
    <dbReference type="NCBI Taxonomy" id="33203"/>
    <lineage>
        <taxon>Eukaryota</taxon>
        <taxon>Fungi</taxon>
        <taxon>Dikarya</taxon>
        <taxon>Ascomycota</taxon>
        <taxon>Pezizomycotina</taxon>
        <taxon>Sordariomycetes</taxon>
        <taxon>Hypocreomycetidae</taxon>
        <taxon>Hypocreales</taxon>
        <taxon>Ophiocordycipitaceae</taxon>
        <taxon>Purpureocillium</taxon>
    </lineage>
</organism>
<sequence length="141" mass="14657">MYHRQGFAKMKSSLVALLAAAATAQAAFVPPWIYRSTRPKPTTEAVVPISKTIVEGVPHLATAADCPAAPPTTTTAGGGSTTTPPPPVASLSRTRPPLSWKPRSSALGYPIYSKHFGMLPGAPEPSQRGVPADADADVEGR</sequence>
<gene>
    <name evidence="3" type="ORF">Purlil1_1039</name>
</gene>
<feature type="signal peptide" evidence="2">
    <location>
        <begin position="1"/>
        <end position="26"/>
    </location>
</feature>
<dbReference type="EMBL" id="JAWRVI010000003">
    <property type="protein sequence ID" value="KAK4094434.1"/>
    <property type="molecule type" value="Genomic_DNA"/>
</dbReference>
<evidence type="ECO:0000256" key="2">
    <source>
        <dbReference type="SAM" id="SignalP"/>
    </source>
</evidence>
<proteinExistence type="predicted"/>